<reference evidence="13" key="3">
    <citation type="submission" date="2025-09" db="UniProtKB">
        <authorList>
            <consortium name="Ensembl"/>
        </authorList>
    </citation>
    <scope>IDENTIFICATION</scope>
</reference>
<dbReference type="InterPro" id="IPR045811">
    <property type="entry name" value="MTP_lip-bd"/>
</dbReference>
<dbReference type="InterPro" id="IPR015816">
    <property type="entry name" value="Vitellinogen_b-sht_N"/>
</dbReference>
<keyword evidence="9" id="KW-0349">Heme</keyword>
<feature type="domain" description="Vitellogenin" evidence="12">
    <location>
        <begin position="2"/>
        <end position="637"/>
    </location>
</feature>
<keyword evidence="2" id="KW-0813">Transport</keyword>
<reference evidence="14" key="1">
    <citation type="submission" date="2011-12" db="EMBL/GenBank/DDBJ databases">
        <title>The Draft Genome of Lepisosteus oculatus.</title>
        <authorList>
            <consortium name="The Broad Institute Genome Assembly &amp; Analysis Group"/>
            <consortium name="Computational R&amp;D Group"/>
            <consortium name="and Sequencing Platform"/>
            <person name="Di Palma F."/>
            <person name="Alfoldi J."/>
            <person name="Johnson J."/>
            <person name="Berlin A."/>
            <person name="Gnerre S."/>
            <person name="Jaffe D."/>
            <person name="MacCallum I."/>
            <person name="Young S."/>
            <person name="Walker B.J."/>
            <person name="Lander E.S."/>
            <person name="Lindblad-Toh K."/>
        </authorList>
    </citation>
    <scope>NUCLEOTIDE SEQUENCE [LARGE SCALE GENOMIC DNA]</scope>
</reference>
<evidence type="ECO:0000256" key="7">
    <source>
        <dbReference type="ARBA" id="ARBA00023055"/>
    </source>
</evidence>
<dbReference type="GO" id="GO:0005548">
    <property type="term" value="F:phospholipid transporter activity"/>
    <property type="evidence" value="ECO:0000318"/>
    <property type="project" value="GO_Central"/>
</dbReference>
<dbReference type="HOGENOM" id="CLU_014703_0_0_1"/>
<dbReference type="PROSITE" id="PS51007">
    <property type="entry name" value="CYTC"/>
    <property type="match status" value="1"/>
</dbReference>
<evidence type="ECO:0000256" key="4">
    <source>
        <dbReference type="ARBA" id="ARBA00022729"/>
    </source>
</evidence>
<protein>
    <recommendedName>
        <fullName evidence="15">Vitellogenin domain-containing protein</fullName>
    </recommendedName>
</protein>
<dbReference type="Ensembl" id="ENSLOCT00000006023.1">
    <property type="protein sequence ID" value="ENSLOCP00000006015.1"/>
    <property type="gene ID" value="ENSLOCG00000004993.1"/>
</dbReference>
<evidence type="ECO:0000259" key="12">
    <source>
        <dbReference type="PROSITE" id="PS51211"/>
    </source>
</evidence>
<dbReference type="FunFam" id="1.25.10.20:FF:000001">
    <property type="entry name" value="microsomal triglyceride transfer protein large subunit"/>
    <property type="match status" value="1"/>
</dbReference>
<dbReference type="InterPro" id="IPR009056">
    <property type="entry name" value="Cyt_c-like_dom"/>
</dbReference>
<dbReference type="GO" id="GO:0005794">
    <property type="term" value="C:Golgi apparatus"/>
    <property type="evidence" value="ECO:0000318"/>
    <property type="project" value="GO_Central"/>
</dbReference>
<sequence>KFDSGVLYTYLYTVSVGLEPAEADHRTTAGFGMEAVVQLRSLWTNPNNEQEQLVEIKFQDLKVINNVTRNESQSFFKDSLVEDLLGHPHLTDLRKPLLLHYVSGNLEKLFAAEEGNVAIMNLKRGLASLFQMWPHSGTRVENDVTGRCDVLYEVSGKEITKLKDFQSCKKEDFGYTSTNQVFGTSMRGSSKCVYSLESHLIQAMECEESHEIRLNLQSTVGTKINSRQRLLLLSTNPGESEFTQPGLQEVLKAFEELYIPITIHADPVEKKTCTSCHLIINYSPIRKTLKTKEVDVSKILTTKKFLKVVRLLRQMKKENIFQLLRTADHTVISFLIDAATAALTPESLEALSSFLDFTNRYQGVLLQRFLHACAFSPRPSKGLLNMLTRILSSKIPQKDVQETAIITLGSVIGKMCSAKMCESQEVLFAKNLILDGLKSSTEDSEMMPYLLALKSARLPETIPILLQYTEMSGAVSSIALSALQRLPVEHIDSKVKDRMRQIFNHRNRHFTETVRLAAAEVLLNNEPLHMDIRNIIEAIGKEGPEVSRYLASKIESIRYSDHAARKIIHDILKDLKLNNYNHLSRSGSSTVYSGYMAANKDVMSSYTFDFLFSDYGFLRQSNTNFYTHINGSTMHSVQVSMEAKGLDSLFGNEGAEEEEEIEAEMSAIVLDVQLRPVMIFKGYSDLMEKYWSATGEPENILRGNILIIDHLQALSLQSGLQALIHIQGGLNLDVTGSIEISLLSQQSKSTIRSRGVLVVYAWTEIDTSFRQAGIQTNSESHAPITVVNTVSLSQLPISHCLQLKKDSFHYRESIVIHERFPSGKKIMMQKGRKFTLPGEETSLHQRNSEVCKKLLED</sequence>
<evidence type="ECO:0008006" key="15">
    <source>
        <dbReference type="Google" id="ProtNLM"/>
    </source>
</evidence>
<dbReference type="GeneTree" id="ENSGT00390000011412"/>
<dbReference type="GO" id="GO:0009055">
    <property type="term" value="F:electron transfer activity"/>
    <property type="evidence" value="ECO:0007669"/>
    <property type="project" value="InterPro"/>
</dbReference>
<evidence type="ECO:0000256" key="10">
    <source>
        <dbReference type="PROSITE-ProRule" id="PRU00557"/>
    </source>
</evidence>
<dbReference type="STRING" id="7918.ENSLOCP00000006015"/>
<evidence type="ECO:0000256" key="9">
    <source>
        <dbReference type="PROSITE-ProRule" id="PRU00433"/>
    </source>
</evidence>
<comment type="subcellular location">
    <subcellularLocation>
        <location evidence="1">Endoplasmic reticulum</location>
    </subcellularLocation>
</comment>
<dbReference type="Gene3D" id="1.25.10.20">
    <property type="entry name" value="Vitellinogen, superhelical"/>
    <property type="match status" value="1"/>
</dbReference>
<organism evidence="13 14">
    <name type="scientific">Lepisosteus oculatus</name>
    <name type="common">Spotted gar</name>
    <dbReference type="NCBI Taxonomy" id="7918"/>
    <lineage>
        <taxon>Eukaryota</taxon>
        <taxon>Metazoa</taxon>
        <taxon>Chordata</taxon>
        <taxon>Craniata</taxon>
        <taxon>Vertebrata</taxon>
        <taxon>Euteleostomi</taxon>
        <taxon>Actinopterygii</taxon>
        <taxon>Neopterygii</taxon>
        <taxon>Holostei</taxon>
        <taxon>Semionotiformes</taxon>
        <taxon>Lepisosteidae</taxon>
        <taxon>Lepisosteus</taxon>
    </lineage>
</organism>
<dbReference type="GO" id="GO:0120013">
    <property type="term" value="F:lipid transfer activity"/>
    <property type="evidence" value="ECO:0007669"/>
    <property type="project" value="UniProtKB-ARBA"/>
</dbReference>
<dbReference type="PANTHER" id="PTHR13024:SF2">
    <property type="entry name" value="MICROSOMAL TRIGLYCERIDE TRANSFER PROTEIN-LIKE"/>
    <property type="match status" value="1"/>
</dbReference>
<dbReference type="Pfam" id="PF19444">
    <property type="entry name" value="MTP_lip_bd"/>
    <property type="match status" value="1"/>
</dbReference>
<evidence type="ECO:0000313" key="14">
    <source>
        <dbReference type="Proteomes" id="UP000018468"/>
    </source>
</evidence>
<evidence type="ECO:0000313" key="13">
    <source>
        <dbReference type="Ensembl" id="ENSLOCP00000006015.1"/>
    </source>
</evidence>
<dbReference type="Gene3D" id="2.30.230.10">
    <property type="entry name" value="Lipovitellin, beta-sheet shell regions, chain A"/>
    <property type="match status" value="1"/>
</dbReference>
<dbReference type="AlphaFoldDB" id="W5MCA6"/>
<feature type="domain" description="Cytochrome c" evidence="11">
    <location>
        <begin position="233"/>
        <end position="359"/>
    </location>
</feature>
<evidence type="ECO:0000259" key="11">
    <source>
        <dbReference type="PROSITE" id="PS51007"/>
    </source>
</evidence>
<keyword evidence="4" id="KW-0732">Signal</keyword>
<dbReference type="Pfam" id="PF01347">
    <property type="entry name" value="Vitellogenin_N"/>
    <property type="match status" value="1"/>
</dbReference>
<dbReference type="InParanoid" id="W5MCA6"/>
<dbReference type="GO" id="GO:0008289">
    <property type="term" value="F:lipid binding"/>
    <property type="evidence" value="ECO:0007669"/>
    <property type="project" value="InterPro"/>
</dbReference>
<keyword evidence="8 10" id="KW-1015">Disulfide bond</keyword>
<dbReference type="InterPro" id="IPR011030">
    <property type="entry name" value="Lipovitellin_superhlx_dom"/>
</dbReference>
<reference evidence="13" key="2">
    <citation type="submission" date="2025-08" db="UniProtKB">
        <authorList>
            <consortium name="Ensembl"/>
        </authorList>
    </citation>
    <scope>IDENTIFICATION</scope>
</reference>
<dbReference type="GO" id="GO:0046872">
    <property type="term" value="F:metal ion binding"/>
    <property type="evidence" value="ECO:0007669"/>
    <property type="project" value="UniProtKB-KW"/>
</dbReference>
<dbReference type="InterPro" id="IPR039988">
    <property type="entry name" value="MTTP"/>
</dbReference>
<feature type="disulfide bond" evidence="10">
    <location>
        <begin position="416"/>
        <end position="421"/>
    </location>
</feature>
<dbReference type="FunFam" id="2.30.230.10:FF:000001">
    <property type="entry name" value="Microsomal triglyceride transfer protein large subunit"/>
    <property type="match status" value="1"/>
</dbReference>
<dbReference type="PROSITE" id="PS51211">
    <property type="entry name" value="VITELLOGENIN"/>
    <property type="match status" value="1"/>
</dbReference>
<dbReference type="OMA" id="AMRRIFH"/>
<dbReference type="GO" id="GO:0005783">
    <property type="term" value="C:endoplasmic reticulum"/>
    <property type="evidence" value="ECO:0000318"/>
    <property type="project" value="GO_Central"/>
</dbReference>
<dbReference type="SMART" id="SM00638">
    <property type="entry name" value="LPD_N"/>
    <property type="match status" value="1"/>
</dbReference>
<evidence type="ECO:0000256" key="8">
    <source>
        <dbReference type="ARBA" id="ARBA00023157"/>
    </source>
</evidence>
<dbReference type="GO" id="GO:0042157">
    <property type="term" value="P:lipoprotein metabolic process"/>
    <property type="evidence" value="ECO:0000318"/>
    <property type="project" value="GO_Central"/>
</dbReference>
<evidence type="ECO:0000256" key="2">
    <source>
        <dbReference type="ARBA" id="ARBA00022448"/>
    </source>
</evidence>
<dbReference type="GO" id="GO:0020037">
    <property type="term" value="F:heme binding"/>
    <property type="evidence" value="ECO:0007669"/>
    <property type="project" value="InterPro"/>
</dbReference>
<dbReference type="GO" id="GO:0016323">
    <property type="term" value="C:basolateral plasma membrane"/>
    <property type="evidence" value="ECO:0000318"/>
    <property type="project" value="GO_Central"/>
</dbReference>
<dbReference type="Proteomes" id="UP000018468">
    <property type="component" value="Linkage group LG5"/>
</dbReference>
<name>W5MCA6_LEPOC</name>
<keyword evidence="6 9" id="KW-0408">Iron</keyword>
<keyword evidence="7" id="KW-0445">Lipid transport</keyword>
<accession>W5MCA6</accession>
<dbReference type="InterPro" id="IPR001747">
    <property type="entry name" value="Vitellogenin_N"/>
</dbReference>
<dbReference type="InterPro" id="IPR015819">
    <property type="entry name" value="Lipid_transp_b-sht_shell"/>
</dbReference>
<evidence type="ECO:0000256" key="6">
    <source>
        <dbReference type="ARBA" id="ARBA00023004"/>
    </source>
</evidence>
<comment type="caution">
    <text evidence="10">Lacks conserved residue(s) required for the propagation of feature annotation.</text>
</comment>
<keyword evidence="5" id="KW-0256">Endoplasmic reticulum</keyword>
<dbReference type="SUPFAM" id="SSF56968">
    <property type="entry name" value="Lipovitellin-phosvitin complex, beta-sheet shell regions"/>
    <property type="match status" value="1"/>
</dbReference>
<dbReference type="SUPFAM" id="SSF48431">
    <property type="entry name" value="Lipovitellin-phosvitin complex, superhelical domain"/>
    <property type="match status" value="1"/>
</dbReference>
<proteinExistence type="predicted"/>
<evidence type="ECO:0000256" key="5">
    <source>
        <dbReference type="ARBA" id="ARBA00022824"/>
    </source>
</evidence>
<dbReference type="PANTHER" id="PTHR13024">
    <property type="entry name" value="MICROSOMAL TRIGLYCERIDE TRANSFER PROTEIN, LARGE SUBUNIT"/>
    <property type="match status" value="1"/>
</dbReference>
<keyword evidence="3 9" id="KW-0479">Metal-binding</keyword>
<keyword evidence="14" id="KW-1185">Reference proteome</keyword>
<dbReference type="EMBL" id="AHAT01025169">
    <property type="status" value="NOT_ANNOTATED_CDS"/>
    <property type="molecule type" value="Genomic_DNA"/>
</dbReference>
<evidence type="ECO:0000256" key="3">
    <source>
        <dbReference type="ARBA" id="ARBA00022723"/>
    </source>
</evidence>
<evidence type="ECO:0000256" key="1">
    <source>
        <dbReference type="ARBA" id="ARBA00004240"/>
    </source>
</evidence>
<dbReference type="eggNOG" id="KOG4337">
    <property type="taxonomic scope" value="Eukaryota"/>
</dbReference>